<dbReference type="InterPro" id="IPR000569">
    <property type="entry name" value="HECT_dom"/>
</dbReference>
<name>G0QSD2_ICHMU</name>
<evidence type="ECO:0000256" key="2">
    <source>
        <dbReference type="ARBA" id="ARBA00004906"/>
    </source>
</evidence>
<keyword evidence="9" id="KW-1185">Reference proteome</keyword>
<dbReference type="RefSeq" id="XP_004035365.1">
    <property type="nucleotide sequence ID" value="XM_004035317.1"/>
</dbReference>
<keyword evidence="4" id="KW-0808">Transferase</keyword>
<dbReference type="SUPFAM" id="SSF56204">
    <property type="entry name" value="Hect, E3 ligase catalytic domain"/>
    <property type="match status" value="1"/>
</dbReference>
<evidence type="ECO:0000259" key="7">
    <source>
        <dbReference type="PROSITE" id="PS50237"/>
    </source>
</evidence>
<dbReference type="PANTHER" id="PTHR11254:SF67">
    <property type="entry name" value="E3 UBIQUITIN-PROTEIN LIGASE HUWE1"/>
    <property type="match status" value="1"/>
</dbReference>
<feature type="active site" description="Glycyl thioester intermediate" evidence="6">
    <location>
        <position position="117"/>
    </location>
</feature>
<dbReference type="OrthoDB" id="290242at2759"/>
<keyword evidence="5 6" id="KW-0833">Ubl conjugation pathway</keyword>
<reference evidence="8 9" key="1">
    <citation type="submission" date="2011-07" db="EMBL/GenBank/DDBJ databases">
        <authorList>
            <person name="Coyne R."/>
            <person name="Brami D."/>
            <person name="Johnson J."/>
            <person name="Hostetler J."/>
            <person name="Hannick L."/>
            <person name="Clark T."/>
            <person name="Cassidy-Hanley D."/>
            <person name="Inman J."/>
        </authorList>
    </citation>
    <scope>NUCLEOTIDE SEQUENCE [LARGE SCALE GENOMIC DNA]</scope>
    <source>
        <strain evidence="8 9">G5</strain>
    </source>
</reference>
<dbReference type="InterPro" id="IPR035983">
    <property type="entry name" value="Hect_E3_ubiquitin_ligase"/>
</dbReference>
<dbReference type="Pfam" id="PF00632">
    <property type="entry name" value="HECT"/>
    <property type="match status" value="1"/>
</dbReference>
<accession>G0QSD2</accession>
<dbReference type="STRING" id="857967.G0QSD2"/>
<evidence type="ECO:0000256" key="6">
    <source>
        <dbReference type="PROSITE-ProRule" id="PRU00104"/>
    </source>
</evidence>
<sequence length="150" mass="17736">MVEETIIQTQCFVQGFYDVIPLQYIKSENLNEEEFGLILNGNQILEVQQIQNIVSYYKYNEDNSIIRWLFEILEEFEQDKRKLFLYFVTGAFSICQNTKIYICQDDNTNNLPVSHICSFSLDLPQYDNKEILREKLNQSLEQQKAILSIS</sequence>
<dbReference type="GO" id="GO:0061630">
    <property type="term" value="F:ubiquitin protein ligase activity"/>
    <property type="evidence" value="ECO:0007669"/>
    <property type="project" value="UniProtKB-EC"/>
</dbReference>
<gene>
    <name evidence="8" type="ORF">IMG5_100280</name>
</gene>
<dbReference type="PROSITE" id="PS50237">
    <property type="entry name" value="HECT"/>
    <property type="match status" value="1"/>
</dbReference>
<dbReference type="GO" id="GO:0005737">
    <property type="term" value="C:cytoplasm"/>
    <property type="evidence" value="ECO:0007669"/>
    <property type="project" value="TreeGrafter"/>
</dbReference>
<dbReference type="EMBL" id="GL983809">
    <property type="protein sequence ID" value="EGR31879.1"/>
    <property type="molecule type" value="Genomic_DNA"/>
</dbReference>
<evidence type="ECO:0000256" key="1">
    <source>
        <dbReference type="ARBA" id="ARBA00000885"/>
    </source>
</evidence>
<proteinExistence type="predicted"/>
<evidence type="ECO:0000256" key="5">
    <source>
        <dbReference type="ARBA" id="ARBA00022786"/>
    </source>
</evidence>
<feature type="domain" description="HECT" evidence="7">
    <location>
        <begin position="1"/>
        <end position="150"/>
    </location>
</feature>
<dbReference type="PANTHER" id="PTHR11254">
    <property type="entry name" value="HECT DOMAIN UBIQUITIN-PROTEIN LIGASE"/>
    <property type="match status" value="1"/>
</dbReference>
<dbReference type="Gene3D" id="3.30.2410.10">
    <property type="entry name" value="Hect, E3 ligase catalytic domain"/>
    <property type="match status" value="1"/>
</dbReference>
<evidence type="ECO:0000313" key="8">
    <source>
        <dbReference type="EMBL" id="EGR31879.1"/>
    </source>
</evidence>
<evidence type="ECO:0000256" key="3">
    <source>
        <dbReference type="ARBA" id="ARBA00012485"/>
    </source>
</evidence>
<dbReference type="GO" id="GO:0000209">
    <property type="term" value="P:protein polyubiquitination"/>
    <property type="evidence" value="ECO:0007669"/>
    <property type="project" value="TreeGrafter"/>
</dbReference>
<dbReference type="InParanoid" id="G0QSD2"/>
<dbReference type="eggNOG" id="KOG0939">
    <property type="taxonomic scope" value="Eukaryota"/>
</dbReference>
<dbReference type="AlphaFoldDB" id="G0QSD2"/>
<dbReference type="EC" id="2.3.2.26" evidence="3"/>
<dbReference type="GO" id="GO:0006511">
    <property type="term" value="P:ubiquitin-dependent protein catabolic process"/>
    <property type="evidence" value="ECO:0007669"/>
    <property type="project" value="TreeGrafter"/>
</dbReference>
<organism evidence="8 9">
    <name type="scientific">Ichthyophthirius multifiliis</name>
    <name type="common">White spot disease agent</name>
    <name type="synonym">Ich</name>
    <dbReference type="NCBI Taxonomy" id="5932"/>
    <lineage>
        <taxon>Eukaryota</taxon>
        <taxon>Sar</taxon>
        <taxon>Alveolata</taxon>
        <taxon>Ciliophora</taxon>
        <taxon>Intramacronucleata</taxon>
        <taxon>Oligohymenophorea</taxon>
        <taxon>Hymenostomatida</taxon>
        <taxon>Ophryoglenina</taxon>
        <taxon>Ichthyophthirius</taxon>
    </lineage>
</organism>
<evidence type="ECO:0000256" key="4">
    <source>
        <dbReference type="ARBA" id="ARBA00022679"/>
    </source>
</evidence>
<dbReference type="OMA" id="VEGFYSI"/>
<dbReference type="GeneID" id="14908052"/>
<comment type="pathway">
    <text evidence="2">Protein modification; protein ubiquitination.</text>
</comment>
<protein>
    <recommendedName>
        <fullName evidence="3">HECT-type E3 ubiquitin transferase</fullName>
        <ecNumber evidence="3">2.3.2.26</ecNumber>
    </recommendedName>
</protein>
<dbReference type="InterPro" id="IPR050409">
    <property type="entry name" value="E3_ubiq-protein_ligase"/>
</dbReference>
<evidence type="ECO:0000313" key="9">
    <source>
        <dbReference type="Proteomes" id="UP000008983"/>
    </source>
</evidence>
<dbReference type="Proteomes" id="UP000008983">
    <property type="component" value="Unassembled WGS sequence"/>
</dbReference>
<comment type="catalytic activity">
    <reaction evidence="1">
        <text>S-ubiquitinyl-[E2 ubiquitin-conjugating enzyme]-L-cysteine + [acceptor protein]-L-lysine = [E2 ubiquitin-conjugating enzyme]-L-cysteine + N(6)-ubiquitinyl-[acceptor protein]-L-lysine.</text>
        <dbReference type="EC" id="2.3.2.26"/>
    </reaction>
</comment>